<accession>A0A9W6WQW5</accession>
<dbReference type="AlphaFoldDB" id="A0A9W6WQW5"/>
<protein>
    <submittedName>
        <fullName evidence="1">Unnamed protein product</fullName>
    </submittedName>
</protein>
<comment type="caution">
    <text evidence="1">The sequence shown here is derived from an EMBL/GenBank/DDBJ whole genome shotgun (WGS) entry which is preliminary data.</text>
</comment>
<evidence type="ECO:0000313" key="1">
    <source>
        <dbReference type="EMBL" id="GMF13224.1"/>
    </source>
</evidence>
<dbReference type="EMBL" id="BSXW01000147">
    <property type="protein sequence ID" value="GMF13224.1"/>
    <property type="molecule type" value="Genomic_DNA"/>
</dbReference>
<dbReference type="Proteomes" id="UP001165083">
    <property type="component" value="Unassembled WGS sequence"/>
</dbReference>
<proteinExistence type="predicted"/>
<evidence type="ECO:0000313" key="2">
    <source>
        <dbReference type="Proteomes" id="UP001165083"/>
    </source>
</evidence>
<gene>
    <name evidence="1" type="ORF">Plil01_000372200</name>
</gene>
<keyword evidence="2" id="KW-1185">Reference proteome</keyword>
<reference evidence="1" key="1">
    <citation type="submission" date="2023-04" db="EMBL/GenBank/DDBJ databases">
        <title>Phytophthora lilii NBRC 32176.</title>
        <authorList>
            <person name="Ichikawa N."/>
            <person name="Sato H."/>
            <person name="Tonouchi N."/>
        </authorList>
    </citation>
    <scope>NUCLEOTIDE SEQUENCE</scope>
    <source>
        <strain evidence="1">NBRC 32176</strain>
    </source>
</reference>
<organism evidence="1 2">
    <name type="scientific">Phytophthora lilii</name>
    <dbReference type="NCBI Taxonomy" id="2077276"/>
    <lineage>
        <taxon>Eukaryota</taxon>
        <taxon>Sar</taxon>
        <taxon>Stramenopiles</taxon>
        <taxon>Oomycota</taxon>
        <taxon>Peronosporomycetes</taxon>
        <taxon>Peronosporales</taxon>
        <taxon>Peronosporaceae</taxon>
        <taxon>Phytophthora</taxon>
    </lineage>
</organism>
<sequence>MINMYRQDGTCTSATWEAALKKFVKSLMLVYVFCISMRVSNYGEFGYGSSPMVVDVFSDDVEHAPLVLPHVSVPHAARERHFLAGDAAGYEVVLSELDRDIDWRLGEDVAHATHTEAEK</sequence>
<name>A0A9W6WQW5_9STRA</name>